<keyword evidence="4" id="KW-0433">Leucine-rich repeat</keyword>
<dbReference type="InterPro" id="IPR030217">
    <property type="entry name" value="NXF_fam"/>
</dbReference>
<organism evidence="9 10">
    <name type="scientific">Daphnia pulex</name>
    <name type="common">Water flea</name>
    <dbReference type="NCBI Taxonomy" id="6669"/>
    <lineage>
        <taxon>Eukaryota</taxon>
        <taxon>Metazoa</taxon>
        <taxon>Ecdysozoa</taxon>
        <taxon>Arthropoda</taxon>
        <taxon>Crustacea</taxon>
        <taxon>Branchiopoda</taxon>
        <taxon>Diplostraca</taxon>
        <taxon>Cladocera</taxon>
        <taxon>Anomopoda</taxon>
        <taxon>Daphniidae</taxon>
        <taxon>Daphnia</taxon>
    </lineage>
</organism>
<keyword evidence="7" id="KW-0539">Nucleus</keyword>
<dbReference type="PANTHER" id="PTHR10662">
    <property type="entry name" value="NUCLEAR RNA EXPORT FACTOR"/>
    <property type="match status" value="1"/>
</dbReference>
<dbReference type="SUPFAM" id="SSF46934">
    <property type="entry name" value="UBA-like"/>
    <property type="match status" value="1"/>
</dbReference>
<dbReference type="CDD" id="cd14342">
    <property type="entry name" value="UBA_TAP-C"/>
    <property type="match status" value="1"/>
</dbReference>
<evidence type="ECO:0000256" key="1">
    <source>
        <dbReference type="ARBA" id="ARBA00004123"/>
    </source>
</evidence>
<evidence type="ECO:0000313" key="10">
    <source>
        <dbReference type="Proteomes" id="UP000000305"/>
    </source>
</evidence>
<evidence type="ECO:0000256" key="5">
    <source>
        <dbReference type="ARBA" id="ARBA00022737"/>
    </source>
</evidence>
<protein>
    <recommendedName>
        <fullName evidence="8">TAP-C domain-containing protein</fullName>
    </recommendedName>
</protein>
<evidence type="ECO:0000256" key="7">
    <source>
        <dbReference type="ARBA" id="ARBA00023242"/>
    </source>
</evidence>
<comment type="similarity">
    <text evidence="2">Belongs to the NXF family.</text>
</comment>
<dbReference type="PROSITE" id="PS51281">
    <property type="entry name" value="TAP_C"/>
    <property type="match status" value="1"/>
</dbReference>
<evidence type="ECO:0000259" key="8">
    <source>
        <dbReference type="PROSITE" id="PS51281"/>
    </source>
</evidence>
<keyword evidence="5" id="KW-0677">Repeat</keyword>
<reference evidence="9 10" key="1">
    <citation type="journal article" date="2011" name="Science">
        <title>The ecoresponsive genome of Daphnia pulex.</title>
        <authorList>
            <person name="Colbourne J.K."/>
            <person name="Pfrender M.E."/>
            <person name="Gilbert D."/>
            <person name="Thomas W.K."/>
            <person name="Tucker A."/>
            <person name="Oakley T.H."/>
            <person name="Tokishita S."/>
            <person name="Aerts A."/>
            <person name="Arnold G.J."/>
            <person name="Basu M.K."/>
            <person name="Bauer D.J."/>
            <person name="Caceres C.E."/>
            <person name="Carmel L."/>
            <person name="Casola C."/>
            <person name="Choi J.H."/>
            <person name="Detter J.C."/>
            <person name="Dong Q."/>
            <person name="Dusheyko S."/>
            <person name="Eads B.D."/>
            <person name="Frohlich T."/>
            <person name="Geiler-Samerotte K.A."/>
            <person name="Gerlach D."/>
            <person name="Hatcher P."/>
            <person name="Jogdeo S."/>
            <person name="Krijgsveld J."/>
            <person name="Kriventseva E.V."/>
            <person name="Kultz D."/>
            <person name="Laforsch C."/>
            <person name="Lindquist E."/>
            <person name="Lopez J."/>
            <person name="Manak J.R."/>
            <person name="Muller J."/>
            <person name="Pangilinan J."/>
            <person name="Patwardhan R.P."/>
            <person name="Pitluck S."/>
            <person name="Pritham E.J."/>
            <person name="Rechtsteiner A."/>
            <person name="Rho M."/>
            <person name="Rogozin I.B."/>
            <person name="Sakarya O."/>
            <person name="Salamov A."/>
            <person name="Schaack S."/>
            <person name="Shapiro H."/>
            <person name="Shiga Y."/>
            <person name="Skalitzky C."/>
            <person name="Smith Z."/>
            <person name="Souvorov A."/>
            <person name="Sung W."/>
            <person name="Tang Z."/>
            <person name="Tsuchiya D."/>
            <person name="Tu H."/>
            <person name="Vos H."/>
            <person name="Wang M."/>
            <person name="Wolf Y.I."/>
            <person name="Yamagata H."/>
            <person name="Yamada T."/>
            <person name="Ye Y."/>
            <person name="Shaw J.R."/>
            <person name="Andrews J."/>
            <person name="Crease T.J."/>
            <person name="Tang H."/>
            <person name="Lucas S.M."/>
            <person name="Robertson H.M."/>
            <person name="Bork P."/>
            <person name="Koonin E.V."/>
            <person name="Zdobnov E.M."/>
            <person name="Grigoriev I.V."/>
            <person name="Lynch M."/>
            <person name="Boore J.L."/>
        </authorList>
    </citation>
    <scope>NUCLEOTIDE SEQUENCE [LARGE SCALE GENOMIC DNA]</scope>
</reference>
<dbReference type="PANTHER" id="PTHR10662:SF22">
    <property type="entry name" value="NUCLEAR RNA EXPORT FACTOR 1"/>
    <property type="match status" value="1"/>
</dbReference>
<dbReference type="GO" id="GO:0051028">
    <property type="term" value="P:mRNA transport"/>
    <property type="evidence" value="ECO:0007669"/>
    <property type="project" value="UniProtKB-KW"/>
</dbReference>
<dbReference type="FunFam" id="1.10.8.10:FF:000018">
    <property type="entry name" value="Nuclear RNA export factor 1"/>
    <property type="match status" value="1"/>
</dbReference>
<evidence type="ECO:0000256" key="3">
    <source>
        <dbReference type="ARBA" id="ARBA00022448"/>
    </source>
</evidence>
<keyword evidence="10" id="KW-1185">Reference proteome</keyword>
<dbReference type="Gene3D" id="1.10.8.10">
    <property type="entry name" value="DNA helicase RuvA subunit, C-terminal domain"/>
    <property type="match status" value="1"/>
</dbReference>
<dbReference type="STRING" id="6669.E9GNU5"/>
<dbReference type="AlphaFoldDB" id="E9GNU5"/>
<dbReference type="GO" id="GO:0005634">
    <property type="term" value="C:nucleus"/>
    <property type="evidence" value="ECO:0007669"/>
    <property type="project" value="UniProtKB-SubCell"/>
</dbReference>
<evidence type="ECO:0000256" key="6">
    <source>
        <dbReference type="ARBA" id="ARBA00022816"/>
    </source>
</evidence>
<feature type="non-terminal residue" evidence="9">
    <location>
        <position position="58"/>
    </location>
</feature>
<evidence type="ECO:0000313" key="9">
    <source>
        <dbReference type="EMBL" id="EFX78819.1"/>
    </source>
</evidence>
<dbReference type="HOGENOM" id="CLU_266991_0_0_1"/>
<dbReference type="Pfam" id="PF03943">
    <property type="entry name" value="TAP_C"/>
    <property type="match status" value="1"/>
</dbReference>
<dbReference type="InParanoid" id="E9GNU5"/>
<keyword evidence="6" id="KW-0509">mRNA transport</keyword>
<dbReference type="KEGG" id="dpx:DAPPUDRAFT_53091"/>
<dbReference type="SMART" id="SM00804">
    <property type="entry name" value="TAP_C"/>
    <property type="match status" value="1"/>
</dbReference>
<dbReference type="OrthoDB" id="2285229at2759"/>
<gene>
    <name evidence="9" type="ORF">DAPPUDRAFT_53091</name>
</gene>
<accession>E9GNU5</accession>
<dbReference type="InterPro" id="IPR009060">
    <property type="entry name" value="UBA-like_sf"/>
</dbReference>
<comment type="subcellular location">
    <subcellularLocation>
        <location evidence="1">Nucleus</location>
    </subcellularLocation>
</comment>
<evidence type="ECO:0000256" key="4">
    <source>
        <dbReference type="ARBA" id="ARBA00022614"/>
    </source>
</evidence>
<dbReference type="EMBL" id="GL732555">
    <property type="protein sequence ID" value="EFX78819.1"/>
    <property type="molecule type" value="Genomic_DNA"/>
</dbReference>
<proteinExistence type="inferred from homology"/>
<keyword evidence="3" id="KW-0813">Transport</keyword>
<dbReference type="Proteomes" id="UP000000305">
    <property type="component" value="Unassembled WGS sequence"/>
</dbReference>
<evidence type="ECO:0000256" key="2">
    <source>
        <dbReference type="ARBA" id="ARBA00009285"/>
    </source>
</evidence>
<feature type="domain" description="TAP-C" evidence="8">
    <location>
        <begin position="5"/>
        <end position="58"/>
    </location>
</feature>
<dbReference type="InterPro" id="IPR005637">
    <property type="entry name" value="TAP_C_dom"/>
</dbReference>
<dbReference type="eggNOG" id="KOG3763">
    <property type="taxonomic scope" value="Eukaryota"/>
</dbReference>
<name>E9GNU5_DAPPU</name>
<sequence>MNPELQQQQMIATFSEQSGMDSRWSFKCLEDCGWDYDRAAYVFTELKGTFKIPLAAFI</sequence>